<dbReference type="GO" id="GO:0120330">
    <property type="term" value="C:rixosome complex"/>
    <property type="evidence" value="ECO:0007669"/>
    <property type="project" value="UniProtKB-UniRule"/>
</dbReference>
<gene>
    <name evidence="8" type="ORF">B2J93_5443</name>
</gene>
<evidence type="ECO:0000256" key="1">
    <source>
        <dbReference type="ARBA" id="ARBA00002355"/>
    </source>
</evidence>
<evidence type="ECO:0000256" key="4">
    <source>
        <dbReference type="ARBA" id="ARBA00023242"/>
    </source>
</evidence>
<evidence type="ECO:0000313" key="9">
    <source>
        <dbReference type="Proteomes" id="UP000242519"/>
    </source>
</evidence>
<keyword evidence="9" id="KW-1185">Reference proteome</keyword>
<comment type="subunit">
    <text evidence="5">Component of the RIX1 complex.</text>
</comment>
<keyword evidence="4 5" id="KW-0539">Nucleus</keyword>
<organism evidence="8 9">
    <name type="scientific">Diplocarpon coronariae</name>
    <dbReference type="NCBI Taxonomy" id="2795749"/>
    <lineage>
        <taxon>Eukaryota</taxon>
        <taxon>Fungi</taxon>
        <taxon>Dikarya</taxon>
        <taxon>Ascomycota</taxon>
        <taxon>Pezizomycotina</taxon>
        <taxon>Leotiomycetes</taxon>
        <taxon>Helotiales</taxon>
        <taxon>Drepanopezizaceae</taxon>
        <taxon>Diplocarpon</taxon>
    </lineage>
</organism>
<feature type="compositionally biased region" description="Basic residues" evidence="6">
    <location>
        <begin position="1"/>
        <end position="11"/>
    </location>
</feature>
<dbReference type="InterPro" id="IPR024679">
    <property type="entry name" value="Ipi1_N"/>
</dbReference>
<keyword evidence="5" id="KW-0698">rRNA processing</keyword>
<evidence type="ECO:0000313" key="8">
    <source>
        <dbReference type="EMBL" id="OWP01163.1"/>
    </source>
</evidence>
<dbReference type="GO" id="GO:0006364">
    <property type="term" value="P:rRNA processing"/>
    <property type="evidence" value="ECO:0007669"/>
    <property type="project" value="UniProtKB-UniRule"/>
</dbReference>
<feature type="region of interest" description="Disordered" evidence="6">
    <location>
        <begin position="1"/>
        <end position="27"/>
    </location>
</feature>
<evidence type="ECO:0000256" key="3">
    <source>
        <dbReference type="ARBA" id="ARBA00006427"/>
    </source>
</evidence>
<dbReference type="AlphaFoldDB" id="A0A218Z0U3"/>
<comment type="function">
    <text evidence="1 5">Component of the RIX1 complex required for processing of ITS2 sequences from 35S pre-rRNA.</text>
</comment>
<sequence>MGSSTRKKKEKKKDFQKPKLRVGKTKAKADNFTDTSFKAKSIVLNQQSLTTAAPSTAHQLSHYLSLAASSKSDTQRKDAMSYLVTRLSAAPSSAPTLPASILLPKLLPLILDGSSSVRSSLLKLFKLLPPLDVADRISSVILYTRAGMTHLATEIRDDALNVLEWALETTGDACVKCPGGWVKTLNSFMSMLGWAPDRSASKWSAESKATFSSKSNRSFARQVAVLSRFLEAGLNDVTVYPERSLEEITFDPQTYMLPTVSDPFGYLNLFGPPRDEDATAYMDADARRGVFQRRFLAAVEKGAGDARRMGGETGRAGSGLAKVVREGMENFSAAGGYRVV</sequence>
<dbReference type="OrthoDB" id="361362at2759"/>
<dbReference type="PANTHER" id="PTHR16056:SF2">
    <property type="entry name" value="TESTIS-EXPRESSED PROTEIN 10"/>
    <property type="match status" value="1"/>
</dbReference>
<protein>
    <recommendedName>
        <fullName evidence="5">Pre-rRNA-processing protein</fullName>
    </recommendedName>
</protein>
<dbReference type="InterPro" id="IPR016024">
    <property type="entry name" value="ARM-type_fold"/>
</dbReference>
<keyword evidence="5" id="KW-0690">Ribosome biogenesis</keyword>
<dbReference type="InParanoid" id="A0A218Z0U3"/>
<accession>A0A218Z0U3</accession>
<proteinExistence type="inferred from homology"/>
<dbReference type="PANTHER" id="PTHR16056">
    <property type="entry name" value="REGULATOR OF MICROTUBULE DYNAMICS PROTEIN"/>
    <property type="match status" value="1"/>
</dbReference>
<dbReference type="FunCoup" id="A0A218Z0U3">
    <property type="interactions" value="218"/>
</dbReference>
<feature type="domain" description="Pre-rRNA-processing protein Ipi1 N-terminal" evidence="7">
    <location>
        <begin position="133"/>
        <end position="230"/>
    </location>
</feature>
<evidence type="ECO:0000259" key="7">
    <source>
        <dbReference type="Pfam" id="PF12333"/>
    </source>
</evidence>
<dbReference type="Pfam" id="PF12333">
    <property type="entry name" value="Ipi1_N"/>
    <property type="match status" value="1"/>
</dbReference>
<evidence type="ECO:0000256" key="5">
    <source>
        <dbReference type="RuleBase" id="RU368021"/>
    </source>
</evidence>
<comment type="subcellular location">
    <subcellularLocation>
        <location evidence="2 5">Nucleus</location>
    </subcellularLocation>
</comment>
<dbReference type="GO" id="GO:0005634">
    <property type="term" value="C:nucleus"/>
    <property type="evidence" value="ECO:0007669"/>
    <property type="project" value="UniProtKB-SubCell"/>
</dbReference>
<dbReference type="Proteomes" id="UP000242519">
    <property type="component" value="Unassembled WGS sequence"/>
</dbReference>
<evidence type="ECO:0000256" key="2">
    <source>
        <dbReference type="ARBA" id="ARBA00004123"/>
    </source>
</evidence>
<comment type="similarity">
    <text evidence="3 5">Belongs to the IPI1/TEX10 family.</text>
</comment>
<comment type="caution">
    <text evidence="8">The sequence shown here is derived from an EMBL/GenBank/DDBJ whole genome shotgun (WGS) entry which is preliminary data.</text>
</comment>
<reference evidence="8 9" key="1">
    <citation type="submission" date="2017-04" db="EMBL/GenBank/DDBJ databases">
        <title>Draft genome sequence of Marssonina coronaria NL1: causal agent of apple blotch.</title>
        <authorList>
            <person name="Cheng Q."/>
        </authorList>
    </citation>
    <scope>NUCLEOTIDE SEQUENCE [LARGE SCALE GENOMIC DNA]</scope>
    <source>
        <strain evidence="8 9">NL1</strain>
    </source>
</reference>
<evidence type="ECO:0000256" key="6">
    <source>
        <dbReference type="SAM" id="MobiDB-lite"/>
    </source>
</evidence>
<dbReference type="SUPFAM" id="SSF48371">
    <property type="entry name" value="ARM repeat"/>
    <property type="match status" value="1"/>
</dbReference>
<dbReference type="STRING" id="503106.A0A218Z0U3"/>
<dbReference type="EMBL" id="MZNU01000281">
    <property type="protein sequence ID" value="OWP01163.1"/>
    <property type="molecule type" value="Genomic_DNA"/>
</dbReference>
<name>A0A218Z0U3_9HELO</name>